<accession>A0ABW8C2Z9</accession>
<comment type="cofactor">
    <cofactor evidence="1">
        <name>heme</name>
        <dbReference type="ChEBI" id="CHEBI:30413"/>
    </cofactor>
</comment>
<feature type="region of interest" description="Disordered" evidence="9">
    <location>
        <begin position="368"/>
        <end position="398"/>
    </location>
</feature>
<evidence type="ECO:0000256" key="8">
    <source>
        <dbReference type="RuleBase" id="RU000461"/>
    </source>
</evidence>
<keyword evidence="10" id="KW-1133">Transmembrane helix</keyword>
<evidence type="ECO:0000256" key="7">
    <source>
        <dbReference type="ARBA" id="ARBA00023033"/>
    </source>
</evidence>
<dbReference type="InterPro" id="IPR002401">
    <property type="entry name" value="Cyt_P450_E_grp-I"/>
</dbReference>
<evidence type="ECO:0000256" key="6">
    <source>
        <dbReference type="ARBA" id="ARBA00023004"/>
    </source>
</evidence>
<evidence type="ECO:0000256" key="5">
    <source>
        <dbReference type="ARBA" id="ARBA00023002"/>
    </source>
</evidence>
<evidence type="ECO:0000256" key="4">
    <source>
        <dbReference type="ARBA" id="ARBA00022723"/>
    </source>
</evidence>
<dbReference type="RefSeq" id="WP_399646412.1">
    <property type="nucleotide sequence ID" value="NZ_JBITYG010000002.1"/>
</dbReference>
<evidence type="ECO:0000256" key="1">
    <source>
        <dbReference type="ARBA" id="ARBA00001971"/>
    </source>
</evidence>
<comment type="similarity">
    <text evidence="2 8">Belongs to the cytochrome P450 family.</text>
</comment>
<organism evidence="11 12">
    <name type="scientific">Streptomyces fildesensis</name>
    <dbReference type="NCBI Taxonomy" id="375757"/>
    <lineage>
        <taxon>Bacteria</taxon>
        <taxon>Bacillati</taxon>
        <taxon>Actinomycetota</taxon>
        <taxon>Actinomycetes</taxon>
        <taxon>Kitasatosporales</taxon>
        <taxon>Streptomycetaceae</taxon>
        <taxon>Streptomyces</taxon>
    </lineage>
</organism>
<proteinExistence type="inferred from homology"/>
<name>A0ABW8C2Z9_9ACTN</name>
<dbReference type="InterPro" id="IPR036396">
    <property type="entry name" value="Cyt_P450_sf"/>
</dbReference>
<evidence type="ECO:0000256" key="10">
    <source>
        <dbReference type="SAM" id="Phobius"/>
    </source>
</evidence>
<dbReference type="PANTHER" id="PTHR24286">
    <property type="entry name" value="CYTOCHROME P450 26"/>
    <property type="match status" value="1"/>
</dbReference>
<keyword evidence="6 8" id="KW-0408">Iron</keyword>
<dbReference type="CDD" id="cd00302">
    <property type="entry name" value="cytochrome_P450"/>
    <property type="match status" value="1"/>
</dbReference>
<dbReference type="SUPFAM" id="SSF48264">
    <property type="entry name" value="Cytochrome P450"/>
    <property type="match status" value="1"/>
</dbReference>
<evidence type="ECO:0000313" key="11">
    <source>
        <dbReference type="EMBL" id="MFI9100790.1"/>
    </source>
</evidence>
<dbReference type="PRINTS" id="PR00463">
    <property type="entry name" value="EP450I"/>
</dbReference>
<dbReference type="InterPro" id="IPR017972">
    <property type="entry name" value="Cyt_P450_CS"/>
</dbReference>
<keyword evidence="7 8" id="KW-0503">Monooxygenase</keyword>
<gene>
    <name evidence="11" type="ORF">ACIGXA_09695</name>
</gene>
<dbReference type="InterPro" id="IPR001128">
    <property type="entry name" value="Cyt_P450"/>
</dbReference>
<protein>
    <submittedName>
        <fullName evidence="11">Cytochrome P450</fullName>
    </submittedName>
</protein>
<keyword evidence="10" id="KW-0812">Transmembrane</keyword>
<evidence type="ECO:0000256" key="2">
    <source>
        <dbReference type="ARBA" id="ARBA00010617"/>
    </source>
</evidence>
<evidence type="ECO:0000256" key="9">
    <source>
        <dbReference type="SAM" id="MobiDB-lite"/>
    </source>
</evidence>
<reference evidence="11 12" key="1">
    <citation type="submission" date="2024-10" db="EMBL/GenBank/DDBJ databases">
        <title>The Natural Products Discovery Center: Release of the First 8490 Sequenced Strains for Exploring Actinobacteria Biosynthetic Diversity.</title>
        <authorList>
            <person name="Kalkreuter E."/>
            <person name="Kautsar S.A."/>
            <person name="Yang D."/>
            <person name="Bader C.D."/>
            <person name="Teijaro C.N."/>
            <person name="Fluegel L."/>
            <person name="Davis C.M."/>
            <person name="Simpson J.R."/>
            <person name="Lauterbach L."/>
            <person name="Steele A.D."/>
            <person name="Gui C."/>
            <person name="Meng S."/>
            <person name="Li G."/>
            <person name="Viehrig K."/>
            <person name="Ye F."/>
            <person name="Su P."/>
            <person name="Kiefer A.F."/>
            <person name="Nichols A."/>
            <person name="Cepeda A.J."/>
            <person name="Yan W."/>
            <person name="Fan B."/>
            <person name="Jiang Y."/>
            <person name="Adhikari A."/>
            <person name="Zheng C.-J."/>
            <person name="Schuster L."/>
            <person name="Cowan T.M."/>
            <person name="Smanski M.J."/>
            <person name="Chevrette M.G."/>
            <person name="De Carvalho L.P.S."/>
            <person name="Shen B."/>
        </authorList>
    </citation>
    <scope>NUCLEOTIDE SEQUENCE [LARGE SCALE GENOMIC DNA]</scope>
    <source>
        <strain evidence="11 12">NPDC053399</strain>
    </source>
</reference>
<dbReference type="PANTHER" id="PTHR24286:SF24">
    <property type="entry name" value="LANOSTEROL 14-ALPHA DEMETHYLASE"/>
    <property type="match status" value="1"/>
</dbReference>
<keyword evidence="5 8" id="KW-0560">Oxidoreductase</keyword>
<dbReference type="Proteomes" id="UP001614394">
    <property type="component" value="Unassembled WGS sequence"/>
</dbReference>
<sequence>MASAAGGGTNGRAARPHQDAAAYRRDPLAFLETEFDATHDVWRSASGRLCVADPEAARAVMGNRHGLFVETSDFFHTRDGVFGPRAAQIEIGRAARALVRGRLDARRDRLPLLVEERLAPARDWPDAGNLLVREHLRDVLLCPDAPVELHEAVDGIITRAVLSGAPLRHSALSRLVFRRRAMGVLTREIRARRGAGPRDGEPRDLLAVTITGAGPQADPGQLAEVYLSFLFATVGSIGFALGWAVLLVGTHPGTEDDEPDWIVRESLRLRPVAWLFGRTPSRVHELAGVTVGPEDEVDVCSYLVHRHPKYWDRPDEFTPRRWARSVPGPAYLPFGFGPHTCAGATVTMTLLVDLIRIITRDWRLSVTAGGDRPRPGPALAPPRFTAELHARVDSPGRR</sequence>
<evidence type="ECO:0000256" key="3">
    <source>
        <dbReference type="ARBA" id="ARBA00022617"/>
    </source>
</evidence>
<keyword evidence="3 8" id="KW-0349">Heme</keyword>
<keyword evidence="4 8" id="KW-0479">Metal-binding</keyword>
<comment type="caution">
    <text evidence="11">The sequence shown here is derived from an EMBL/GenBank/DDBJ whole genome shotgun (WGS) entry which is preliminary data.</text>
</comment>
<dbReference type="PROSITE" id="PS00086">
    <property type="entry name" value="CYTOCHROME_P450"/>
    <property type="match status" value="1"/>
</dbReference>
<feature type="transmembrane region" description="Helical" evidence="10">
    <location>
        <begin position="225"/>
        <end position="248"/>
    </location>
</feature>
<feature type="compositionally biased region" description="Basic and acidic residues" evidence="9">
    <location>
        <begin position="386"/>
        <end position="398"/>
    </location>
</feature>
<keyword evidence="12" id="KW-1185">Reference proteome</keyword>
<dbReference type="Pfam" id="PF00067">
    <property type="entry name" value="p450"/>
    <property type="match status" value="1"/>
</dbReference>
<keyword evidence="10" id="KW-0472">Membrane</keyword>
<dbReference type="Gene3D" id="1.10.630.10">
    <property type="entry name" value="Cytochrome P450"/>
    <property type="match status" value="1"/>
</dbReference>
<evidence type="ECO:0000313" key="12">
    <source>
        <dbReference type="Proteomes" id="UP001614394"/>
    </source>
</evidence>
<dbReference type="EMBL" id="JBITYG010000002">
    <property type="protein sequence ID" value="MFI9100790.1"/>
    <property type="molecule type" value="Genomic_DNA"/>
</dbReference>